<feature type="region of interest" description="Disordered" evidence="7">
    <location>
        <begin position="481"/>
        <end position="502"/>
    </location>
</feature>
<protein>
    <submittedName>
        <fullName evidence="9">Fungal-specific transcription factor domain-containing protein</fullName>
    </submittedName>
</protein>
<evidence type="ECO:0000313" key="10">
    <source>
        <dbReference type="Proteomes" id="UP001610446"/>
    </source>
</evidence>
<evidence type="ECO:0000256" key="3">
    <source>
        <dbReference type="ARBA" id="ARBA00023015"/>
    </source>
</evidence>
<dbReference type="SMART" id="SM00066">
    <property type="entry name" value="GAL4"/>
    <property type="match status" value="1"/>
</dbReference>
<evidence type="ECO:0000256" key="4">
    <source>
        <dbReference type="ARBA" id="ARBA00023125"/>
    </source>
</evidence>
<dbReference type="SUPFAM" id="SSF57701">
    <property type="entry name" value="Zn2/Cys6 DNA-binding domain"/>
    <property type="match status" value="1"/>
</dbReference>
<gene>
    <name evidence="9" type="ORF">BJY01DRAFT_218581</name>
</gene>
<keyword evidence="10" id="KW-1185">Reference proteome</keyword>
<dbReference type="PANTHER" id="PTHR47338:SF20">
    <property type="entry name" value="ZN(II)2CYS6 TRANSCRIPTION FACTOR (EUROFUNG)"/>
    <property type="match status" value="1"/>
</dbReference>
<accession>A0ABR4JJS0</accession>
<dbReference type="Gene3D" id="4.10.240.10">
    <property type="entry name" value="Zn(2)-C6 fungal-type DNA-binding domain"/>
    <property type="match status" value="1"/>
</dbReference>
<evidence type="ECO:0000313" key="9">
    <source>
        <dbReference type="EMBL" id="KAL2840291.1"/>
    </source>
</evidence>
<keyword evidence="6" id="KW-0539">Nucleus</keyword>
<dbReference type="PROSITE" id="PS50048">
    <property type="entry name" value="ZN2_CY6_FUNGAL_2"/>
    <property type="match status" value="1"/>
</dbReference>
<dbReference type="PROSITE" id="PS00463">
    <property type="entry name" value="ZN2_CY6_FUNGAL_1"/>
    <property type="match status" value="1"/>
</dbReference>
<dbReference type="Pfam" id="PF00172">
    <property type="entry name" value="Zn_clus"/>
    <property type="match status" value="1"/>
</dbReference>
<dbReference type="PANTHER" id="PTHR47338">
    <property type="entry name" value="ZN(II)2CYS6 TRANSCRIPTION FACTOR (EUROFUNG)-RELATED"/>
    <property type="match status" value="1"/>
</dbReference>
<evidence type="ECO:0000256" key="7">
    <source>
        <dbReference type="SAM" id="MobiDB-lite"/>
    </source>
</evidence>
<evidence type="ECO:0000256" key="6">
    <source>
        <dbReference type="ARBA" id="ARBA00023242"/>
    </source>
</evidence>
<keyword evidence="3" id="KW-0805">Transcription regulation</keyword>
<evidence type="ECO:0000256" key="2">
    <source>
        <dbReference type="ARBA" id="ARBA00022723"/>
    </source>
</evidence>
<dbReference type="CDD" id="cd12148">
    <property type="entry name" value="fungal_TF_MHR"/>
    <property type="match status" value="1"/>
</dbReference>
<organism evidence="9 10">
    <name type="scientific">Aspergillus pseudoustus</name>
    <dbReference type="NCBI Taxonomy" id="1810923"/>
    <lineage>
        <taxon>Eukaryota</taxon>
        <taxon>Fungi</taxon>
        <taxon>Dikarya</taxon>
        <taxon>Ascomycota</taxon>
        <taxon>Pezizomycotina</taxon>
        <taxon>Eurotiomycetes</taxon>
        <taxon>Eurotiomycetidae</taxon>
        <taxon>Eurotiales</taxon>
        <taxon>Aspergillaceae</taxon>
        <taxon>Aspergillus</taxon>
        <taxon>Aspergillus subgen. Nidulantes</taxon>
    </lineage>
</organism>
<evidence type="ECO:0000256" key="5">
    <source>
        <dbReference type="ARBA" id="ARBA00023163"/>
    </source>
</evidence>
<name>A0ABR4JJS0_9EURO</name>
<evidence type="ECO:0000256" key="1">
    <source>
        <dbReference type="ARBA" id="ARBA00004123"/>
    </source>
</evidence>
<keyword evidence="2" id="KW-0479">Metal-binding</keyword>
<comment type="subcellular location">
    <subcellularLocation>
        <location evidence="1">Nucleus</location>
    </subcellularLocation>
</comment>
<dbReference type="CDD" id="cd00067">
    <property type="entry name" value="GAL4"/>
    <property type="match status" value="1"/>
</dbReference>
<dbReference type="Pfam" id="PF04082">
    <property type="entry name" value="Fungal_trans"/>
    <property type="match status" value="1"/>
</dbReference>
<evidence type="ECO:0000259" key="8">
    <source>
        <dbReference type="PROSITE" id="PS50048"/>
    </source>
</evidence>
<keyword evidence="4" id="KW-0238">DNA-binding</keyword>
<dbReference type="InterPro" id="IPR036864">
    <property type="entry name" value="Zn2-C6_fun-type_DNA-bd_sf"/>
</dbReference>
<dbReference type="SMART" id="SM00906">
    <property type="entry name" value="Fungal_trans"/>
    <property type="match status" value="1"/>
</dbReference>
<proteinExistence type="predicted"/>
<sequence>MAGEGALFAAAGLDGVALPDSHRHEVASTQRPIMSAYRSIPAGPLPVSSSSPHYSSLPQSTYSNLKVMTVMNGNRPAGAGDTPVYAANACACCRNQKRRCDKQVPSCSRCIKMKTKCNYHWDQAGPQLNPQMSVSDFLLFHIPVTGDHMWFPGTFESLQPYQQNIDARRLDIDRFFGGLAMTTIAEQNQSLAGALDSYFVNIHPWLPVIHERTFHARACQLGVAPEAEIALILLAMLLVLEGQGQDSGTGSTSQSQLYNLCRYLFSFLQMGRSPSLELVQAALLLAVYELGSGHSQAASLSIGMCARLGYVLRLNVDSNEQHTISWVRGEEQRRVWLGVYMLDRLIHQVERNPSAPHAVEDPPPDYRLPIDDREWDRPPEAPNHGFFQPAFSTPLHIPLCYFAREIQAVRILGQVQMLSRITDPDLLRKQMDAIDGVLMQFMERLFEQTPGSWEELCGANATTLMAGIILHHTRLTLETATQTPSSTGSSLSSPSPSSFSSSEHERSILALRSLTNMVRDICAKFSALDEKRKLRVVPLPSLICTGESARVVMWLNQTVPGAGIIDFDPFRTVIAYAARSWGITGLWCF</sequence>
<comment type="caution">
    <text evidence="9">The sequence shown here is derived from an EMBL/GenBank/DDBJ whole genome shotgun (WGS) entry which is preliminary data.</text>
</comment>
<reference evidence="9 10" key="1">
    <citation type="submission" date="2024-07" db="EMBL/GenBank/DDBJ databases">
        <title>Section-level genome sequencing and comparative genomics of Aspergillus sections Usti and Cavernicolus.</title>
        <authorList>
            <consortium name="Lawrence Berkeley National Laboratory"/>
            <person name="Nybo J.L."/>
            <person name="Vesth T.C."/>
            <person name="Theobald S."/>
            <person name="Frisvad J.C."/>
            <person name="Larsen T.O."/>
            <person name="Kjaerboelling I."/>
            <person name="Rothschild-Mancinelli K."/>
            <person name="Lyhne E.K."/>
            <person name="Kogle M.E."/>
            <person name="Barry K."/>
            <person name="Clum A."/>
            <person name="Na H."/>
            <person name="Ledsgaard L."/>
            <person name="Lin J."/>
            <person name="Lipzen A."/>
            <person name="Kuo A."/>
            <person name="Riley R."/>
            <person name="Mondo S."/>
            <person name="Labutti K."/>
            <person name="Haridas S."/>
            <person name="Pangalinan J."/>
            <person name="Salamov A.A."/>
            <person name="Simmons B.A."/>
            <person name="Magnuson J.K."/>
            <person name="Chen J."/>
            <person name="Drula E."/>
            <person name="Henrissat B."/>
            <person name="Wiebenga A."/>
            <person name="Lubbers R.J."/>
            <person name="Gomes A.C."/>
            <person name="Makela M.R."/>
            <person name="Stajich J."/>
            <person name="Grigoriev I.V."/>
            <person name="Mortensen U.H."/>
            <person name="De Vries R.P."/>
            <person name="Baker S.E."/>
            <person name="Andersen M.R."/>
        </authorList>
    </citation>
    <scope>NUCLEOTIDE SEQUENCE [LARGE SCALE GENOMIC DNA]</scope>
    <source>
        <strain evidence="9 10">CBS 123904</strain>
    </source>
</reference>
<keyword evidence="5" id="KW-0804">Transcription</keyword>
<dbReference type="EMBL" id="JBFXLU010000122">
    <property type="protein sequence ID" value="KAL2840291.1"/>
    <property type="molecule type" value="Genomic_DNA"/>
</dbReference>
<dbReference type="InterPro" id="IPR007219">
    <property type="entry name" value="XnlR_reg_dom"/>
</dbReference>
<feature type="compositionally biased region" description="Low complexity" evidence="7">
    <location>
        <begin position="484"/>
        <end position="501"/>
    </location>
</feature>
<feature type="domain" description="Zn(2)-C6 fungal-type" evidence="8">
    <location>
        <begin position="89"/>
        <end position="119"/>
    </location>
</feature>
<dbReference type="InterPro" id="IPR050815">
    <property type="entry name" value="TF_fung"/>
</dbReference>
<dbReference type="InterPro" id="IPR001138">
    <property type="entry name" value="Zn2Cys6_DnaBD"/>
</dbReference>
<dbReference type="Proteomes" id="UP001610446">
    <property type="component" value="Unassembled WGS sequence"/>
</dbReference>